<sequence length="65" mass="7135">MQEVGTQADVTIAWHACRGPPPDLPAVEHPEFSGFGKNPVNAKPAGIFYRRRWGFKLSSLPRSAS</sequence>
<proteinExistence type="predicted"/>
<organism evidence="1 2">
    <name type="scientific">Shinella yambaruensis</name>
    <dbReference type="NCBI Taxonomy" id="415996"/>
    <lineage>
        <taxon>Bacteria</taxon>
        <taxon>Pseudomonadati</taxon>
        <taxon>Pseudomonadota</taxon>
        <taxon>Alphaproteobacteria</taxon>
        <taxon>Hyphomicrobiales</taxon>
        <taxon>Rhizobiaceae</taxon>
        <taxon>Shinella</taxon>
    </lineage>
</organism>
<gene>
    <name evidence="1" type="ORF">GCM10007923_38150</name>
</gene>
<protein>
    <submittedName>
        <fullName evidence="1">Uncharacterized protein</fullName>
    </submittedName>
</protein>
<comment type="caution">
    <text evidence="1">The sequence shown here is derived from an EMBL/GenBank/DDBJ whole genome shotgun (WGS) entry which is preliminary data.</text>
</comment>
<name>A0ABQ5ZNI7_9HYPH</name>
<evidence type="ECO:0000313" key="2">
    <source>
        <dbReference type="Proteomes" id="UP001156702"/>
    </source>
</evidence>
<dbReference type="Proteomes" id="UP001156702">
    <property type="component" value="Unassembled WGS sequence"/>
</dbReference>
<keyword evidence="2" id="KW-1185">Reference proteome</keyword>
<reference evidence="2" key="1">
    <citation type="journal article" date="2019" name="Int. J. Syst. Evol. Microbiol.">
        <title>The Global Catalogue of Microorganisms (GCM) 10K type strain sequencing project: providing services to taxonomists for standard genome sequencing and annotation.</title>
        <authorList>
            <consortium name="The Broad Institute Genomics Platform"/>
            <consortium name="The Broad Institute Genome Sequencing Center for Infectious Disease"/>
            <person name="Wu L."/>
            <person name="Ma J."/>
        </authorList>
    </citation>
    <scope>NUCLEOTIDE SEQUENCE [LARGE SCALE GENOMIC DNA]</scope>
    <source>
        <strain evidence="2">NBRC 102122</strain>
    </source>
</reference>
<evidence type="ECO:0000313" key="1">
    <source>
        <dbReference type="EMBL" id="GLR52601.1"/>
    </source>
</evidence>
<dbReference type="EMBL" id="BSOP01000030">
    <property type="protein sequence ID" value="GLR52601.1"/>
    <property type="molecule type" value="Genomic_DNA"/>
</dbReference>
<accession>A0ABQ5ZNI7</accession>